<dbReference type="RefSeq" id="WP_006439855.1">
    <property type="nucleotide sequence ID" value="NZ_DS995356.1"/>
</dbReference>
<dbReference type="HOGENOM" id="CLU_351171_0_0_9"/>
<evidence type="ECO:0000313" key="2">
    <source>
        <dbReference type="EMBL" id="EEA85417.1"/>
    </source>
</evidence>
<accession>B6FYI6</accession>
<evidence type="ECO:0000256" key="1">
    <source>
        <dbReference type="SAM" id="SignalP"/>
    </source>
</evidence>
<dbReference type="AlphaFoldDB" id="B6FYI6"/>
<gene>
    <name evidence="2" type="ORF">CLOHIR_00938</name>
</gene>
<dbReference type="PANTHER" id="PTHR30032:SF8">
    <property type="entry name" value="GERMINATION-SPECIFIC N-ACETYLMURAMOYL-L-ALANINE AMIDASE"/>
    <property type="match status" value="1"/>
</dbReference>
<name>B6FYI6_PEPHT</name>
<feature type="signal peptide" evidence="1">
    <location>
        <begin position="1"/>
        <end position="24"/>
    </location>
</feature>
<dbReference type="Gene3D" id="3.40.50.12090">
    <property type="match status" value="1"/>
</dbReference>
<reference evidence="2 3" key="1">
    <citation type="submission" date="2008-09" db="EMBL/GenBank/DDBJ databases">
        <authorList>
            <person name="Fulton L."/>
            <person name="Clifton S."/>
            <person name="Fulton B."/>
            <person name="Xu J."/>
            <person name="Minx P."/>
            <person name="Pepin K.H."/>
            <person name="Johnson M."/>
            <person name="Thiruvilangam P."/>
            <person name="Bhonagiri V."/>
            <person name="Nash W.E."/>
            <person name="Mardis E.R."/>
            <person name="Wilson R.K."/>
        </authorList>
    </citation>
    <scope>NUCLEOTIDE SEQUENCE [LARGE SCALE GENOMIC DNA]</scope>
    <source>
        <strain evidence="2 3">DSM 13275</strain>
    </source>
</reference>
<organism evidence="2 3">
    <name type="scientific">Peptacetobacter hiranonis (strain DSM 13275 / JCM 10541 / KCTC 15199 / TO-931)</name>
    <name type="common">Clostridium hiranonis</name>
    <dbReference type="NCBI Taxonomy" id="500633"/>
    <lineage>
        <taxon>Bacteria</taxon>
        <taxon>Bacillati</taxon>
        <taxon>Bacillota</taxon>
        <taxon>Clostridia</taxon>
        <taxon>Peptostreptococcales</taxon>
        <taxon>Peptostreptococcaceae</taxon>
        <taxon>Peptacetobacter</taxon>
    </lineage>
</organism>
<dbReference type="STRING" id="500633.CLOHIR_00938"/>
<dbReference type="EMBL" id="ABWP01000040">
    <property type="protein sequence ID" value="EEA85417.1"/>
    <property type="molecule type" value="Genomic_DNA"/>
</dbReference>
<sequence length="729" mass="77010">MNKKRLSVVMAGAMLATSVAPVLAAETTGTEIAFENKATLKADILAKMATKKISNYPIFAQGHATTGNDFVGKNIAAEINGNANTFSSAYGVKVTGKDGKVKVKTTYRASEVETAIDALKAGEKVEVFERETAEFKGQLLPVKEDKLPSVNSLTSKYADAVDLKDAQTFADGSKKDILATDKLNGKDNKLVTDATYLNKVVTVKTNKVEDVETDKKHEFTLKDGSVKIDGRLPLDEKGNLLDVTNLEDANKFKEFAPLTSWIAADEDPEKRVETLVDTYTLGEEPADETKETLKIADLFDGIALTARGTEIVADLNNARKAAKAEGLTDAEALVRIDTVKENTTSGVSTFTISYFKKSTDKKAEKVITVVSTDKEELNGLYKLINTGKFNVGVVAGQNRYETSVNVAKQIGLTELNKTSANNIVLVNGESLVDGLAAAPLAAELGSYQNGVVGTKLAAPLLLTEAGKLPSATKEYLTGLVANFTSIEKKAVKVHLVGGTTVLNSDLAKELKEMGFTVVRHGGDNREETSVAVAEAMSAKTKAFVVGANGEADAMSISAVAARTNAITPIIVAKAGGISTDALNYLTEVGANDVTIVGGEKALSAEEEKEINGALNGAVAMRIAGANRFETNNAIIKEFYKNATIGKAVVSVKDGVANKNELVDALSAANFAASIDAPILLASTNVTDAQKSTLLKATSNPTKVVQVGMGAERTVLETIANLLGVTNKVK</sequence>
<dbReference type="Pfam" id="PF04122">
    <property type="entry name" value="CW_binding_2"/>
    <property type="match status" value="3"/>
</dbReference>
<dbReference type="PANTHER" id="PTHR30032">
    <property type="entry name" value="N-ACETYLMURAMOYL-L-ALANINE AMIDASE-RELATED"/>
    <property type="match status" value="1"/>
</dbReference>
<keyword evidence="3" id="KW-1185">Reference proteome</keyword>
<dbReference type="eggNOG" id="COG2247">
    <property type="taxonomic scope" value="Bacteria"/>
</dbReference>
<keyword evidence="1" id="KW-0732">Signal</keyword>
<reference evidence="2 3" key="2">
    <citation type="submission" date="2008-10" db="EMBL/GenBank/DDBJ databases">
        <title>Draft genome sequence of Clostridium hiranonis (DSM 13275).</title>
        <authorList>
            <person name="Sudarsanam P."/>
            <person name="Ley R."/>
            <person name="Guruge J."/>
            <person name="Turnbaugh P.J."/>
            <person name="Mahowald M."/>
            <person name="Liep D."/>
            <person name="Gordon J."/>
        </authorList>
    </citation>
    <scope>NUCLEOTIDE SEQUENCE [LARGE SCALE GENOMIC DNA]</scope>
    <source>
        <strain evidence="2 3">DSM 13275</strain>
    </source>
</reference>
<protein>
    <submittedName>
        <fullName evidence="2">Putative cell wall binding repeat 2</fullName>
    </submittedName>
</protein>
<proteinExistence type="predicted"/>
<evidence type="ECO:0000313" key="3">
    <source>
        <dbReference type="Proteomes" id="UP000003178"/>
    </source>
</evidence>
<dbReference type="InterPro" id="IPR051922">
    <property type="entry name" value="Bact_Sporulation_Assoc"/>
</dbReference>
<feature type="chain" id="PRO_5002843058" evidence="1">
    <location>
        <begin position="25"/>
        <end position="729"/>
    </location>
</feature>
<dbReference type="InterPro" id="IPR007253">
    <property type="entry name" value="Cell_wall-bd_2"/>
</dbReference>
<dbReference type="OrthoDB" id="1761048at2"/>
<dbReference type="Proteomes" id="UP000003178">
    <property type="component" value="Unassembled WGS sequence"/>
</dbReference>
<comment type="caution">
    <text evidence="2">The sequence shown here is derived from an EMBL/GenBank/DDBJ whole genome shotgun (WGS) entry which is preliminary data.</text>
</comment>